<accession>A0ABT0PDC9</accession>
<protein>
    <recommendedName>
        <fullName evidence="1">GP-PDE domain-containing protein</fullName>
    </recommendedName>
</protein>
<dbReference type="InterPro" id="IPR030395">
    <property type="entry name" value="GP_PDE_dom"/>
</dbReference>
<gene>
    <name evidence="2" type="ORF">M3P05_05390</name>
</gene>
<evidence type="ECO:0000313" key="3">
    <source>
        <dbReference type="Proteomes" id="UP001203338"/>
    </source>
</evidence>
<keyword evidence="3" id="KW-1185">Reference proteome</keyword>
<sequence>MTTSFFPDLAWLNARRDRPLSVAHRGASFYANENTLKAFRRAAELNADFWEVDLRLTADGICVACHDRDLGYIGRKDLIFSEQSYQVLRQASEEAGRTVPRLEEIIALAKETDTGLYLDVKAVEAASVILQQLAENQISKAVFGTTSPDTCRQLQADGCPWPVAMLIPPRVDPFEAARLTGADIIHPCWEYASPKPQKLLTPEMLERAANEGLHLMLWHEERAEVIKDLLQMPVLGICSDRPEMLKPFSQITSSAIDIVCHRGAHNIAPENTLPAVDAAFAAGFSYVEIDVFETADNQLVVIHDYQLERTTDGTGNVGETSLADLLKLDAGSWFDSFYQGIQLPLLVEVIALAKEYGGQLYIELKLADPLKVLRLVEEMDFLDHCFFWSFNKKYLRTIRGASSKARLMSRRQDYSTLDKSITDFDADVVEFHHSIASLQDIQDCRERGVRVMLAYSGDNQEDIKKLIQLSPDLMNVDSPFVLHKLLTDA</sequence>
<dbReference type="PANTHER" id="PTHR46211">
    <property type="entry name" value="GLYCEROPHOSPHORYL DIESTER PHOSPHODIESTERASE"/>
    <property type="match status" value="1"/>
</dbReference>
<dbReference type="CDD" id="cd08556">
    <property type="entry name" value="GDPD"/>
    <property type="match status" value="1"/>
</dbReference>
<comment type="caution">
    <text evidence="2">The sequence shown here is derived from an EMBL/GenBank/DDBJ whole genome shotgun (WGS) entry which is preliminary data.</text>
</comment>
<name>A0ABT0PDC9_9GAMM</name>
<dbReference type="InterPro" id="IPR017946">
    <property type="entry name" value="PLC-like_Pdiesterase_TIM-brl"/>
</dbReference>
<dbReference type="SUPFAM" id="SSF51695">
    <property type="entry name" value="PLC-like phosphodiesterases"/>
    <property type="match status" value="2"/>
</dbReference>
<feature type="domain" description="GP-PDE" evidence="1">
    <location>
        <begin position="19"/>
        <end position="249"/>
    </location>
</feature>
<organism evidence="2 3">
    <name type="scientific">Parendozoicomonas callyspongiae</name>
    <dbReference type="NCBI Taxonomy" id="2942213"/>
    <lineage>
        <taxon>Bacteria</taxon>
        <taxon>Pseudomonadati</taxon>
        <taxon>Pseudomonadota</taxon>
        <taxon>Gammaproteobacteria</taxon>
        <taxon>Oceanospirillales</taxon>
        <taxon>Endozoicomonadaceae</taxon>
        <taxon>Parendozoicomonas</taxon>
    </lineage>
</organism>
<dbReference type="CDD" id="cd08566">
    <property type="entry name" value="GDPD_AtGDE_like"/>
    <property type="match status" value="1"/>
</dbReference>
<evidence type="ECO:0000313" key="2">
    <source>
        <dbReference type="EMBL" id="MCL6269379.1"/>
    </source>
</evidence>
<dbReference type="Pfam" id="PF03009">
    <property type="entry name" value="GDPD"/>
    <property type="match status" value="2"/>
</dbReference>
<proteinExistence type="predicted"/>
<dbReference type="PROSITE" id="PS51704">
    <property type="entry name" value="GP_PDE"/>
    <property type="match status" value="2"/>
</dbReference>
<dbReference type="RefSeq" id="WP_249698381.1">
    <property type="nucleotide sequence ID" value="NZ_JAMFLX010000005.1"/>
</dbReference>
<reference evidence="2 3" key="1">
    <citation type="submission" date="2022-05" db="EMBL/GenBank/DDBJ databases">
        <authorList>
            <person name="Park J.-S."/>
        </authorList>
    </citation>
    <scope>NUCLEOTIDE SEQUENCE [LARGE SCALE GENOMIC DNA]</scope>
    <source>
        <strain evidence="2 3">2012CJ34-2</strain>
    </source>
</reference>
<feature type="domain" description="GP-PDE" evidence="1">
    <location>
        <begin position="256"/>
        <end position="486"/>
    </location>
</feature>
<dbReference type="Gene3D" id="3.20.20.190">
    <property type="entry name" value="Phosphatidylinositol (PI) phosphodiesterase"/>
    <property type="match status" value="2"/>
</dbReference>
<dbReference type="Proteomes" id="UP001203338">
    <property type="component" value="Unassembled WGS sequence"/>
</dbReference>
<evidence type="ECO:0000259" key="1">
    <source>
        <dbReference type="PROSITE" id="PS51704"/>
    </source>
</evidence>
<dbReference type="PANTHER" id="PTHR46211:SF14">
    <property type="entry name" value="GLYCEROPHOSPHODIESTER PHOSPHODIESTERASE"/>
    <property type="match status" value="1"/>
</dbReference>
<dbReference type="EMBL" id="JAMFLX010000005">
    <property type="protein sequence ID" value="MCL6269379.1"/>
    <property type="molecule type" value="Genomic_DNA"/>
</dbReference>